<gene>
    <name evidence="6" type="ORF">EJB05_06745</name>
</gene>
<keyword evidence="7" id="KW-1185">Reference proteome</keyword>
<dbReference type="Gene3D" id="3.30.40.10">
    <property type="entry name" value="Zinc/RING finger domain, C3HC4 (zinc finger)"/>
    <property type="match status" value="1"/>
</dbReference>
<feature type="compositionally biased region" description="Low complexity" evidence="4">
    <location>
        <begin position="121"/>
        <end position="137"/>
    </location>
</feature>
<feature type="region of interest" description="Disordered" evidence="4">
    <location>
        <begin position="121"/>
        <end position="140"/>
    </location>
</feature>
<organism evidence="6 7">
    <name type="scientific">Eragrostis curvula</name>
    <name type="common">weeping love grass</name>
    <dbReference type="NCBI Taxonomy" id="38414"/>
    <lineage>
        <taxon>Eukaryota</taxon>
        <taxon>Viridiplantae</taxon>
        <taxon>Streptophyta</taxon>
        <taxon>Embryophyta</taxon>
        <taxon>Tracheophyta</taxon>
        <taxon>Spermatophyta</taxon>
        <taxon>Magnoliopsida</taxon>
        <taxon>Liliopsida</taxon>
        <taxon>Poales</taxon>
        <taxon>Poaceae</taxon>
        <taxon>PACMAD clade</taxon>
        <taxon>Chloridoideae</taxon>
        <taxon>Eragrostideae</taxon>
        <taxon>Eragrostidinae</taxon>
        <taxon>Eragrostis</taxon>
    </lineage>
</organism>
<evidence type="ECO:0000313" key="6">
    <source>
        <dbReference type="EMBL" id="TVU47158.1"/>
    </source>
</evidence>
<dbReference type="PANTHER" id="PTHR15439">
    <property type="entry name" value="RETINOBLASTOMA-BINDING PROTEIN 6"/>
    <property type="match status" value="1"/>
</dbReference>
<dbReference type="AlphaFoldDB" id="A0A5J9WG42"/>
<sequence length="315" mass="33435">MTARCSTVVVRRVAGPPAETITVAPSAPLPKAAQQDSDGKQSSSAEVDEDKAISAVIDAAQLTWEGHRTFQGGRRYDGRRGAQEQIAPPAGYVCHRCRVPGHFIQHCPTNGDPRFDFGSRASSTTTLPPLAPASTTPEDGVSPELHCKICKKVMADAVITGRCCFDSFCDACIRSHIVAKSKCVCGAQARTDDLIPNQTLRTTITNMLATRAAAGASVVIGTDNQRSSAGSNASRTSQSPSTSQESRSRVTAACSEHSDDGSASSTTERRKKIQWRGPSRIGGEAGKMGDKPEPNITRGREACVLRPRPSRCGAR</sequence>
<dbReference type="GO" id="GO:0006511">
    <property type="term" value="P:ubiquitin-dependent protein catabolic process"/>
    <property type="evidence" value="ECO:0007669"/>
    <property type="project" value="TreeGrafter"/>
</dbReference>
<dbReference type="PANTHER" id="PTHR15439:SF16">
    <property type="entry name" value="OS03G0335100 PROTEIN"/>
    <property type="match status" value="1"/>
</dbReference>
<keyword evidence="2" id="KW-0863">Zinc-finger</keyword>
<feature type="domain" description="Zinc knuckle CX2CX3GHX4C" evidence="5">
    <location>
        <begin position="89"/>
        <end position="109"/>
    </location>
</feature>
<feature type="compositionally biased region" description="Low complexity" evidence="4">
    <location>
        <begin position="234"/>
        <end position="245"/>
    </location>
</feature>
<evidence type="ECO:0000259" key="5">
    <source>
        <dbReference type="Pfam" id="PF13696"/>
    </source>
</evidence>
<dbReference type="InterPro" id="IPR033489">
    <property type="entry name" value="RBBP6"/>
</dbReference>
<dbReference type="Gene3D" id="4.10.60.10">
    <property type="entry name" value="Zinc finger, CCHC-type"/>
    <property type="match status" value="1"/>
</dbReference>
<dbReference type="GO" id="GO:0008270">
    <property type="term" value="F:zinc ion binding"/>
    <property type="evidence" value="ECO:0007669"/>
    <property type="project" value="UniProtKB-KW"/>
</dbReference>
<dbReference type="InterPro" id="IPR025829">
    <property type="entry name" value="Zn_knuckle_CX2CX3GHX4C"/>
</dbReference>
<accession>A0A5J9WG42</accession>
<keyword evidence="1" id="KW-0479">Metal-binding</keyword>
<protein>
    <recommendedName>
        <fullName evidence="5">Zinc knuckle CX2CX3GHX4C domain-containing protein</fullName>
    </recommendedName>
</protein>
<feature type="non-terminal residue" evidence="6">
    <location>
        <position position="1"/>
    </location>
</feature>
<name>A0A5J9WG42_9POAL</name>
<dbReference type="GO" id="GO:0061630">
    <property type="term" value="F:ubiquitin protein ligase activity"/>
    <property type="evidence" value="ECO:0007669"/>
    <property type="project" value="InterPro"/>
</dbReference>
<feature type="region of interest" description="Disordered" evidence="4">
    <location>
        <begin position="20"/>
        <end position="50"/>
    </location>
</feature>
<dbReference type="Pfam" id="PF13696">
    <property type="entry name" value="zf-CCHC_2"/>
    <property type="match status" value="1"/>
</dbReference>
<evidence type="ECO:0000256" key="4">
    <source>
        <dbReference type="SAM" id="MobiDB-lite"/>
    </source>
</evidence>
<dbReference type="GO" id="GO:0016567">
    <property type="term" value="P:protein ubiquitination"/>
    <property type="evidence" value="ECO:0007669"/>
    <property type="project" value="InterPro"/>
</dbReference>
<dbReference type="Gramene" id="TVU47158">
    <property type="protein sequence ID" value="TVU47158"/>
    <property type="gene ID" value="EJB05_06745"/>
</dbReference>
<feature type="compositionally biased region" description="Basic and acidic residues" evidence="4">
    <location>
        <begin position="287"/>
        <end position="303"/>
    </location>
</feature>
<proteinExistence type="predicted"/>
<dbReference type="GO" id="GO:0006397">
    <property type="term" value="P:mRNA processing"/>
    <property type="evidence" value="ECO:0007669"/>
    <property type="project" value="InterPro"/>
</dbReference>
<evidence type="ECO:0000256" key="2">
    <source>
        <dbReference type="ARBA" id="ARBA00022771"/>
    </source>
</evidence>
<feature type="compositionally biased region" description="Polar residues" evidence="4">
    <location>
        <begin position="223"/>
        <end position="233"/>
    </location>
</feature>
<dbReference type="SUPFAM" id="SSF57850">
    <property type="entry name" value="RING/U-box"/>
    <property type="match status" value="1"/>
</dbReference>
<dbReference type="OrthoDB" id="688450at2759"/>
<evidence type="ECO:0000256" key="1">
    <source>
        <dbReference type="ARBA" id="ARBA00022723"/>
    </source>
</evidence>
<reference evidence="6 7" key="1">
    <citation type="journal article" date="2019" name="Sci. Rep.">
        <title>A high-quality genome of Eragrostis curvula grass provides insights into Poaceae evolution and supports new strategies to enhance forage quality.</title>
        <authorList>
            <person name="Carballo J."/>
            <person name="Santos B.A.C.M."/>
            <person name="Zappacosta D."/>
            <person name="Garbus I."/>
            <person name="Selva J.P."/>
            <person name="Gallo C.A."/>
            <person name="Diaz A."/>
            <person name="Albertini E."/>
            <person name="Caccamo M."/>
            <person name="Echenique V."/>
        </authorList>
    </citation>
    <scope>NUCLEOTIDE SEQUENCE [LARGE SCALE GENOMIC DNA]</scope>
    <source>
        <strain evidence="7">cv. Victoria</strain>
        <tissue evidence="6">Leaf</tissue>
    </source>
</reference>
<comment type="caution">
    <text evidence="6">The sequence shown here is derived from an EMBL/GenBank/DDBJ whole genome shotgun (WGS) entry which is preliminary data.</text>
</comment>
<evidence type="ECO:0000256" key="3">
    <source>
        <dbReference type="ARBA" id="ARBA00022833"/>
    </source>
</evidence>
<feature type="compositionally biased region" description="Polar residues" evidence="4">
    <location>
        <begin position="34"/>
        <end position="45"/>
    </location>
</feature>
<feature type="region of interest" description="Disordered" evidence="4">
    <location>
        <begin position="223"/>
        <end position="315"/>
    </location>
</feature>
<evidence type="ECO:0000313" key="7">
    <source>
        <dbReference type="Proteomes" id="UP000324897"/>
    </source>
</evidence>
<dbReference type="EMBL" id="RWGY01000004">
    <property type="protein sequence ID" value="TVU47158.1"/>
    <property type="molecule type" value="Genomic_DNA"/>
</dbReference>
<dbReference type="Proteomes" id="UP000324897">
    <property type="component" value="Chromosome 5"/>
</dbReference>
<dbReference type="GO" id="GO:0005634">
    <property type="term" value="C:nucleus"/>
    <property type="evidence" value="ECO:0007669"/>
    <property type="project" value="TreeGrafter"/>
</dbReference>
<dbReference type="InterPro" id="IPR013083">
    <property type="entry name" value="Znf_RING/FYVE/PHD"/>
</dbReference>
<keyword evidence="3" id="KW-0862">Zinc</keyword>